<keyword evidence="1" id="KW-0001">2Fe-2S</keyword>
<keyword evidence="4" id="KW-0411">Iron-sulfur</keyword>
<dbReference type="PRINTS" id="PR00162">
    <property type="entry name" value="RIESKE"/>
</dbReference>
<gene>
    <name evidence="7" type="ORF">MUN87_02615</name>
</gene>
<dbReference type="InterPro" id="IPR005805">
    <property type="entry name" value="Rieske_Fe-S_prot_C"/>
</dbReference>
<evidence type="ECO:0000256" key="4">
    <source>
        <dbReference type="ARBA" id="ARBA00023014"/>
    </source>
</evidence>
<accession>A0ABY4GNP6</accession>
<dbReference type="CDD" id="cd03477">
    <property type="entry name" value="Rieske_YhfW_C"/>
    <property type="match status" value="1"/>
</dbReference>
<dbReference type="SUPFAM" id="SSF50022">
    <property type="entry name" value="ISP domain"/>
    <property type="match status" value="1"/>
</dbReference>
<dbReference type="InterPro" id="IPR036188">
    <property type="entry name" value="FAD/NAD-bd_sf"/>
</dbReference>
<dbReference type="InterPro" id="IPR038010">
    <property type="entry name" value="YhfW_C"/>
</dbReference>
<keyword evidence="5" id="KW-1015">Disulfide bond</keyword>
<dbReference type="Gene3D" id="3.50.50.60">
    <property type="entry name" value="FAD/NAD(P)-binding domain"/>
    <property type="match status" value="1"/>
</dbReference>
<dbReference type="Proteomes" id="UP000831537">
    <property type="component" value="Chromosome"/>
</dbReference>
<dbReference type="Pfam" id="PF01266">
    <property type="entry name" value="DAO"/>
    <property type="match status" value="1"/>
</dbReference>
<dbReference type="InterPro" id="IPR006076">
    <property type="entry name" value="FAD-dep_OxRdtase"/>
</dbReference>
<reference evidence="7 8" key="1">
    <citation type="submission" date="2022-04" db="EMBL/GenBank/DDBJ databases">
        <title>Gracilibacillus sp. isolated from saltern.</title>
        <authorList>
            <person name="Won M."/>
            <person name="Lee C.-M."/>
            <person name="Woen H.-Y."/>
            <person name="Kwon S.-W."/>
        </authorList>
    </citation>
    <scope>NUCLEOTIDE SEQUENCE [LARGE SCALE GENOMIC DNA]</scope>
    <source>
        <strain evidence="7 8">SSPM10-3</strain>
    </source>
</reference>
<evidence type="ECO:0000256" key="1">
    <source>
        <dbReference type="ARBA" id="ARBA00022714"/>
    </source>
</evidence>
<dbReference type="Gene3D" id="3.30.9.10">
    <property type="entry name" value="D-Amino Acid Oxidase, subunit A, domain 2"/>
    <property type="match status" value="1"/>
</dbReference>
<name>A0ABY4GNP6_9BACI</name>
<evidence type="ECO:0000256" key="3">
    <source>
        <dbReference type="ARBA" id="ARBA00023004"/>
    </source>
</evidence>
<dbReference type="PANTHER" id="PTHR13847">
    <property type="entry name" value="SARCOSINE DEHYDROGENASE-RELATED"/>
    <property type="match status" value="1"/>
</dbReference>
<organism evidence="7 8">
    <name type="scientific">Gracilibacillus salinarum</name>
    <dbReference type="NCBI Taxonomy" id="2932255"/>
    <lineage>
        <taxon>Bacteria</taxon>
        <taxon>Bacillati</taxon>
        <taxon>Bacillota</taxon>
        <taxon>Bacilli</taxon>
        <taxon>Bacillales</taxon>
        <taxon>Bacillaceae</taxon>
        <taxon>Gracilibacillus</taxon>
    </lineage>
</organism>
<sequence length="497" mass="56937">MHTSIWLDTEIKPFQPLHDSLQTDVTIIGGGITGVLTAYHLAKQGVKVVLLERDRLSQSTTGHTTAKITAQHDLIYDELIQHFGEENASLYYQSQKEAMAFYHKTIKMFQINCHYQQEHAYLYTNQPNNREKLEKESEAYQKLAIEGTLVDQIPFSFPHLKALRMNTQAQFDPRTFLKTIVAEIEKYQGHIYERTTAVDIDYQSNTIVRTARGHNIITDNVVVATQFPFYEGKAFYSTRMYPSRSYVVGFTSSEAYPGGMYLDVDQPIRSIRHVQKEDKTIWLLGGQAHKTGQQQQHADPYTELTQFANRYLRSQAFHYQWSAQDYETLDKLPYIGALNKRHPNVFVATGYRKWGMTNSAVAAQLLADLIVGKENPYKKLYQPQRFHADPDLKAFMRNNSDVATEFIKGKLSKTDRVEQLKPNSSAKIKHDGKTIGVYKDDDDQLHAVDPTCTHLGCECNWNQSEKSWDCPCHGSRFNYDGKVIEGPATKNLNKLSL</sequence>
<dbReference type="Pfam" id="PF00355">
    <property type="entry name" value="Rieske"/>
    <property type="match status" value="1"/>
</dbReference>
<feature type="domain" description="Rieske" evidence="6">
    <location>
        <begin position="412"/>
        <end position="497"/>
    </location>
</feature>
<evidence type="ECO:0000313" key="7">
    <source>
        <dbReference type="EMBL" id="UOQ85818.1"/>
    </source>
</evidence>
<evidence type="ECO:0000313" key="8">
    <source>
        <dbReference type="Proteomes" id="UP000831537"/>
    </source>
</evidence>
<dbReference type="SUPFAM" id="SSF51905">
    <property type="entry name" value="FAD/NAD(P)-binding domain"/>
    <property type="match status" value="1"/>
</dbReference>
<dbReference type="InterPro" id="IPR017941">
    <property type="entry name" value="Rieske_2Fe-2S"/>
</dbReference>
<evidence type="ECO:0000259" key="6">
    <source>
        <dbReference type="PROSITE" id="PS51296"/>
    </source>
</evidence>
<protein>
    <submittedName>
        <fullName evidence="7">FAD-dependent oxidoreductase</fullName>
    </submittedName>
</protein>
<dbReference type="RefSeq" id="WP_244746071.1">
    <property type="nucleotide sequence ID" value="NZ_CP095071.1"/>
</dbReference>
<keyword evidence="8" id="KW-1185">Reference proteome</keyword>
<proteinExistence type="predicted"/>
<dbReference type="PANTHER" id="PTHR13847:SF274">
    <property type="entry name" value="RIESKE 2FE-2S IRON-SULFUR PROTEIN YHFW-RELATED"/>
    <property type="match status" value="1"/>
</dbReference>
<keyword evidence="3" id="KW-0408">Iron</keyword>
<evidence type="ECO:0000256" key="5">
    <source>
        <dbReference type="ARBA" id="ARBA00023157"/>
    </source>
</evidence>
<dbReference type="PROSITE" id="PS51296">
    <property type="entry name" value="RIESKE"/>
    <property type="match status" value="1"/>
</dbReference>
<dbReference type="Gene3D" id="2.102.10.10">
    <property type="entry name" value="Rieske [2Fe-2S] iron-sulphur domain"/>
    <property type="match status" value="1"/>
</dbReference>
<dbReference type="InterPro" id="IPR036922">
    <property type="entry name" value="Rieske_2Fe-2S_sf"/>
</dbReference>
<dbReference type="EMBL" id="CP095071">
    <property type="protein sequence ID" value="UOQ85818.1"/>
    <property type="molecule type" value="Genomic_DNA"/>
</dbReference>
<keyword evidence="2" id="KW-0479">Metal-binding</keyword>
<evidence type="ECO:0000256" key="2">
    <source>
        <dbReference type="ARBA" id="ARBA00022723"/>
    </source>
</evidence>